<evidence type="ECO:0000313" key="5">
    <source>
        <dbReference type="EMBL" id="KIY62428.1"/>
    </source>
</evidence>
<dbReference type="Proteomes" id="UP000054007">
    <property type="component" value="Unassembled WGS sequence"/>
</dbReference>
<dbReference type="PANTHER" id="PTHR12121">
    <property type="entry name" value="CARBON CATABOLITE REPRESSOR PROTEIN 4"/>
    <property type="match status" value="1"/>
</dbReference>
<dbReference type="SUPFAM" id="SSF56219">
    <property type="entry name" value="DNase I-like"/>
    <property type="match status" value="1"/>
</dbReference>
<dbReference type="InterPro" id="IPR036691">
    <property type="entry name" value="Endo/exonu/phosph_ase_sf"/>
</dbReference>
<feature type="region of interest" description="Disordered" evidence="3">
    <location>
        <begin position="1"/>
        <end position="32"/>
    </location>
</feature>
<accession>A0A0D7AVL5</accession>
<evidence type="ECO:0000256" key="2">
    <source>
        <dbReference type="ARBA" id="ARBA00022801"/>
    </source>
</evidence>
<name>A0A0D7AVL5_9AGAR</name>
<protein>
    <recommendedName>
        <fullName evidence="4">Endonuclease/exonuclease/phosphatase domain-containing protein</fullName>
    </recommendedName>
</protein>
<evidence type="ECO:0000256" key="3">
    <source>
        <dbReference type="SAM" id="MobiDB-lite"/>
    </source>
</evidence>
<evidence type="ECO:0000256" key="1">
    <source>
        <dbReference type="ARBA" id="ARBA00010774"/>
    </source>
</evidence>
<keyword evidence="6" id="KW-1185">Reference proteome</keyword>
<dbReference type="InterPro" id="IPR050410">
    <property type="entry name" value="CCR4/nocturin_mRNA_transcr"/>
</dbReference>
<reference evidence="5 6" key="1">
    <citation type="journal article" date="2015" name="Fungal Genet. Biol.">
        <title>Evolution of novel wood decay mechanisms in Agaricales revealed by the genome sequences of Fistulina hepatica and Cylindrobasidium torrendii.</title>
        <authorList>
            <person name="Floudas D."/>
            <person name="Held B.W."/>
            <person name="Riley R."/>
            <person name="Nagy L.G."/>
            <person name="Koehler G."/>
            <person name="Ransdell A.S."/>
            <person name="Younus H."/>
            <person name="Chow J."/>
            <person name="Chiniquy J."/>
            <person name="Lipzen A."/>
            <person name="Tritt A."/>
            <person name="Sun H."/>
            <person name="Haridas S."/>
            <person name="LaButti K."/>
            <person name="Ohm R.A."/>
            <person name="Kues U."/>
            <person name="Blanchette R.A."/>
            <person name="Grigoriev I.V."/>
            <person name="Minto R.E."/>
            <person name="Hibbett D.S."/>
        </authorList>
    </citation>
    <scope>NUCLEOTIDE SEQUENCE [LARGE SCALE GENOMIC DNA]</scope>
    <source>
        <strain evidence="5 6">FP15055 ss-10</strain>
    </source>
</reference>
<feature type="domain" description="Endonuclease/exonuclease/phosphatase" evidence="4">
    <location>
        <begin position="68"/>
        <end position="452"/>
    </location>
</feature>
<proteinExistence type="inferred from homology"/>
<dbReference type="OrthoDB" id="428734at2759"/>
<feature type="compositionally biased region" description="Polar residues" evidence="3">
    <location>
        <begin position="1"/>
        <end position="10"/>
    </location>
</feature>
<keyword evidence="2" id="KW-0378">Hydrolase</keyword>
<sequence length="463" mass="51625">MPSQGFQLTPEQIAKREARRAKKALEEQQKKEITAIPTADNPNARVLDRPWISCSPQPPRSYTMKVSTWNLLAQCLVRRKLFPTSECLKAREREAMTLNELLMHGQDIMCLQEVDRLEKLVPALENASYGHHYVAGPRKLHGCMIAYRNDRFKIVANEMMEYDNETVRETGEHGISFKTRNIANIVALEDIQHSGKGVIVATTHLFWHPQYFYERTRQTGLLKRRVLQFRDTHGLNAWPCILAGGMNSVPQILFTNLAADFNFSPHDPGYALLVGGTITHEYDQLLVDSSVVHTSAERNLATAPGEATETEDEEEGEDGGEGDTDRVIVNARPAKPSDGLLNSAELQHLYTHSGSPLQSAYDSGIRAFLSGNKGTPIAIFGDRVKWPTTQSGACEPQYTSYTHFWKTTLDYIFTLPPKDVTTQPTIIGLVAPAWAKDMDPGLPQTGACGSDHTSLCAEFVFPE</sequence>
<evidence type="ECO:0000313" key="6">
    <source>
        <dbReference type="Proteomes" id="UP000054007"/>
    </source>
</evidence>
<feature type="compositionally biased region" description="Basic and acidic residues" evidence="3">
    <location>
        <begin position="23"/>
        <end position="32"/>
    </location>
</feature>
<dbReference type="Pfam" id="PF03372">
    <property type="entry name" value="Exo_endo_phos"/>
    <property type="match status" value="1"/>
</dbReference>
<dbReference type="InterPro" id="IPR005135">
    <property type="entry name" value="Endo/exonuclease/phosphatase"/>
</dbReference>
<comment type="similarity">
    <text evidence="1">Belongs to the CCR4/nocturin family.</text>
</comment>
<organism evidence="5 6">
    <name type="scientific">Cylindrobasidium torrendii FP15055 ss-10</name>
    <dbReference type="NCBI Taxonomy" id="1314674"/>
    <lineage>
        <taxon>Eukaryota</taxon>
        <taxon>Fungi</taxon>
        <taxon>Dikarya</taxon>
        <taxon>Basidiomycota</taxon>
        <taxon>Agaricomycotina</taxon>
        <taxon>Agaricomycetes</taxon>
        <taxon>Agaricomycetidae</taxon>
        <taxon>Agaricales</taxon>
        <taxon>Marasmiineae</taxon>
        <taxon>Physalacriaceae</taxon>
        <taxon>Cylindrobasidium</taxon>
    </lineage>
</organism>
<feature type="compositionally biased region" description="Acidic residues" evidence="3">
    <location>
        <begin position="308"/>
        <end position="322"/>
    </location>
</feature>
<evidence type="ECO:0000259" key="4">
    <source>
        <dbReference type="Pfam" id="PF03372"/>
    </source>
</evidence>
<dbReference type="GO" id="GO:0000175">
    <property type="term" value="F:3'-5'-RNA exonuclease activity"/>
    <property type="evidence" value="ECO:0007669"/>
    <property type="project" value="TreeGrafter"/>
</dbReference>
<dbReference type="Gene3D" id="3.60.10.10">
    <property type="entry name" value="Endonuclease/exonuclease/phosphatase"/>
    <property type="match status" value="1"/>
</dbReference>
<dbReference type="AlphaFoldDB" id="A0A0D7AVL5"/>
<gene>
    <name evidence="5" type="ORF">CYLTODRAFT_177489</name>
</gene>
<feature type="region of interest" description="Disordered" evidence="3">
    <location>
        <begin position="297"/>
        <end position="325"/>
    </location>
</feature>
<dbReference type="PANTHER" id="PTHR12121:SF45">
    <property type="entry name" value="NOCTURNIN"/>
    <property type="match status" value="1"/>
</dbReference>
<dbReference type="EMBL" id="KN880785">
    <property type="protein sequence ID" value="KIY62428.1"/>
    <property type="molecule type" value="Genomic_DNA"/>
</dbReference>
<dbReference type="GO" id="GO:0006139">
    <property type="term" value="P:nucleobase-containing compound metabolic process"/>
    <property type="evidence" value="ECO:0007669"/>
    <property type="project" value="UniProtKB-ARBA"/>
</dbReference>